<dbReference type="PANTHER" id="PTHR33603:SF1">
    <property type="entry name" value="RIBOSOMAL RNA LARGE SUBUNIT METHYLTRANSFERASE H"/>
    <property type="match status" value="1"/>
</dbReference>
<comment type="catalytic activity">
    <reaction evidence="6">
        <text>pseudouridine(1915) in 23S rRNA + S-adenosyl-L-methionine = N(3)-methylpseudouridine(1915) in 23S rRNA + S-adenosyl-L-homocysteine + H(+)</text>
        <dbReference type="Rhea" id="RHEA:42752"/>
        <dbReference type="Rhea" id="RHEA-COMP:10221"/>
        <dbReference type="Rhea" id="RHEA-COMP:10222"/>
        <dbReference type="ChEBI" id="CHEBI:15378"/>
        <dbReference type="ChEBI" id="CHEBI:57856"/>
        <dbReference type="ChEBI" id="CHEBI:59789"/>
        <dbReference type="ChEBI" id="CHEBI:65314"/>
        <dbReference type="ChEBI" id="CHEBI:74486"/>
        <dbReference type="EC" id="2.1.1.177"/>
    </reaction>
</comment>
<evidence type="ECO:0000256" key="1">
    <source>
        <dbReference type="ARBA" id="ARBA00022552"/>
    </source>
</evidence>
<feature type="binding site" evidence="6">
    <location>
        <position position="76"/>
    </location>
    <ligand>
        <name>S-adenosyl-L-methionine</name>
        <dbReference type="ChEBI" id="CHEBI:59789"/>
    </ligand>
</feature>
<dbReference type="HAMAP" id="MF_00658">
    <property type="entry name" value="23SrRNA_methyltr_H"/>
    <property type="match status" value="1"/>
</dbReference>
<dbReference type="SUPFAM" id="SSF75217">
    <property type="entry name" value="alpha/beta knot"/>
    <property type="match status" value="1"/>
</dbReference>
<accession>A0A3Q9HRZ1</accession>
<dbReference type="KEGG" id="aft:BBF96_12895"/>
<comment type="function">
    <text evidence="6">Specifically methylates the pseudouridine at position 1915 (m3Psi1915) in 23S rRNA.</text>
</comment>
<dbReference type="RefSeq" id="WP_127017573.1">
    <property type="nucleotide sequence ID" value="NZ_CP016379.1"/>
</dbReference>
<dbReference type="Gene3D" id="3.40.1280.10">
    <property type="match status" value="1"/>
</dbReference>
<dbReference type="InterPro" id="IPR003742">
    <property type="entry name" value="RlmH-like"/>
</dbReference>
<evidence type="ECO:0000256" key="4">
    <source>
        <dbReference type="ARBA" id="ARBA00022691"/>
    </source>
</evidence>
<gene>
    <name evidence="6" type="primary">rlmH</name>
    <name evidence="7" type="ORF">BBF96_12895</name>
</gene>
<dbReference type="InterPro" id="IPR029026">
    <property type="entry name" value="tRNA_m1G_MTases_N"/>
</dbReference>
<reference evidence="7 8" key="1">
    <citation type="submission" date="2016-07" db="EMBL/GenBank/DDBJ databases">
        <title>Genome and transcriptome analysis of iron-reducing fermentative bacteria Anoxybacter fermentans.</title>
        <authorList>
            <person name="Zeng X."/>
            <person name="Shao Z."/>
        </authorList>
    </citation>
    <scope>NUCLEOTIDE SEQUENCE [LARGE SCALE GENOMIC DNA]</scope>
    <source>
        <strain evidence="7 8">DY22613</strain>
    </source>
</reference>
<feature type="binding site" evidence="6">
    <location>
        <position position="108"/>
    </location>
    <ligand>
        <name>S-adenosyl-L-methionine</name>
        <dbReference type="ChEBI" id="CHEBI:59789"/>
    </ligand>
</feature>
<dbReference type="InterPro" id="IPR029028">
    <property type="entry name" value="Alpha/beta_knot_MTases"/>
</dbReference>
<keyword evidence="1 6" id="KW-0698">rRNA processing</keyword>
<dbReference type="EC" id="2.1.1.177" evidence="6"/>
<dbReference type="GO" id="GO:0070038">
    <property type="term" value="F:rRNA (pseudouridine-N3-)-methyltransferase activity"/>
    <property type="evidence" value="ECO:0007669"/>
    <property type="project" value="UniProtKB-UniRule"/>
</dbReference>
<keyword evidence="2 6" id="KW-0489">Methyltransferase</keyword>
<feature type="binding site" evidence="6">
    <location>
        <begin position="127"/>
        <end position="132"/>
    </location>
    <ligand>
        <name>S-adenosyl-L-methionine</name>
        <dbReference type="ChEBI" id="CHEBI:59789"/>
    </ligand>
</feature>
<dbReference type="EMBL" id="CP016379">
    <property type="protein sequence ID" value="AZR74216.1"/>
    <property type="molecule type" value="Genomic_DNA"/>
</dbReference>
<name>A0A3Q9HRZ1_9FIRM</name>
<keyword evidence="8" id="KW-1185">Reference proteome</keyword>
<keyword evidence="6" id="KW-0963">Cytoplasm</keyword>
<dbReference type="NCBIfam" id="NF000985">
    <property type="entry name" value="PRK00103.1-3"/>
    <property type="match status" value="1"/>
</dbReference>
<evidence type="ECO:0000256" key="3">
    <source>
        <dbReference type="ARBA" id="ARBA00022679"/>
    </source>
</evidence>
<dbReference type="PIRSF" id="PIRSF004505">
    <property type="entry name" value="MT_bac"/>
    <property type="match status" value="1"/>
</dbReference>
<sequence length="159" mass="18233">MKINIVAVGKIKENFIRTGIEEFLKRLSRYAKIKIMEVKDEKIPSNPSGVDLERVKEREADRILKLIPENSYVIVLAVQGKSMSSEELAKYIQNLMVQGHGEITFVIGGVVGLHQKVIDAADFVLSFSHMTFTHQMIRLILLEQLYRAFKIIKGEPYHY</sequence>
<keyword evidence="4 6" id="KW-0949">S-adenosyl-L-methionine</keyword>
<protein>
    <recommendedName>
        <fullName evidence="6">Ribosomal RNA large subunit methyltransferase H</fullName>
        <ecNumber evidence="6">2.1.1.177</ecNumber>
    </recommendedName>
    <alternativeName>
        <fullName evidence="6">23S rRNA (pseudouridine1915-N3)-methyltransferase</fullName>
    </alternativeName>
    <alternativeName>
        <fullName evidence="6">23S rRNA m3Psi1915 methyltransferase</fullName>
    </alternativeName>
    <alternativeName>
        <fullName evidence="6">rRNA (pseudouridine-N3-)-methyltransferase RlmH</fullName>
    </alternativeName>
</protein>
<comment type="subcellular location">
    <subcellularLocation>
        <location evidence="6">Cytoplasm</location>
    </subcellularLocation>
</comment>
<dbReference type="CDD" id="cd18081">
    <property type="entry name" value="RlmH-like"/>
    <property type="match status" value="1"/>
</dbReference>
<evidence type="ECO:0000313" key="7">
    <source>
        <dbReference type="EMBL" id="AZR74216.1"/>
    </source>
</evidence>
<evidence type="ECO:0000256" key="2">
    <source>
        <dbReference type="ARBA" id="ARBA00022603"/>
    </source>
</evidence>
<organism evidence="7 8">
    <name type="scientific">Anoxybacter fermentans</name>
    <dbReference type="NCBI Taxonomy" id="1323375"/>
    <lineage>
        <taxon>Bacteria</taxon>
        <taxon>Bacillati</taxon>
        <taxon>Bacillota</taxon>
        <taxon>Clostridia</taxon>
        <taxon>Halanaerobiales</taxon>
        <taxon>Anoxybacter</taxon>
    </lineage>
</organism>
<evidence type="ECO:0000256" key="6">
    <source>
        <dbReference type="HAMAP-Rule" id="MF_00658"/>
    </source>
</evidence>
<keyword evidence="3 6" id="KW-0808">Transferase</keyword>
<proteinExistence type="inferred from homology"/>
<dbReference type="Pfam" id="PF02590">
    <property type="entry name" value="SPOUT_MTase"/>
    <property type="match status" value="1"/>
</dbReference>
<dbReference type="OrthoDB" id="9806643at2"/>
<dbReference type="AlphaFoldDB" id="A0A3Q9HRZ1"/>
<evidence type="ECO:0000313" key="8">
    <source>
        <dbReference type="Proteomes" id="UP000267250"/>
    </source>
</evidence>
<dbReference type="GO" id="GO:0005737">
    <property type="term" value="C:cytoplasm"/>
    <property type="evidence" value="ECO:0007669"/>
    <property type="project" value="UniProtKB-SubCell"/>
</dbReference>
<evidence type="ECO:0000256" key="5">
    <source>
        <dbReference type="ARBA" id="ARBA00038303"/>
    </source>
</evidence>
<dbReference type="Proteomes" id="UP000267250">
    <property type="component" value="Chromosome"/>
</dbReference>
<comment type="similarity">
    <text evidence="5 6">Belongs to the RNA methyltransferase RlmH family.</text>
</comment>
<dbReference type="NCBIfam" id="TIGR00246">
    <property type="entry name" value="tRNA_RlmH_YbeA"/>
    <property type="match status" value="1"/>
</dbReference>
<comment type="subunit">
    <text evidence="6">Homodimer.</text>
</comment>
<dbReference type="PANTHER" id="PTHR33603">
    <property type="entry name" value="METHYLTRANSFERASE"/>
    <property type="match status" value="1"/>
</dbReference>